<feature type="transmembrane region" description="Helical" evidence="1">
    <location>
        <begin position="12"/>
        <end position="32"/>
    </location>
</feature>
<name>A0A975SLP3_9RHOO</name>
<organism evidence="2 3">
    <name type="scientific">Azospira inquinata</name>
    <dbReference type="NCBI Taxonomy" id="2785627"/>
    <lineage>
        <taxon>Bacteria</taxon>
        <taxon>Pseudomonadati</taxon>
        <taxon>Pseudomonadota</taxon>
        <taxon>Betaproteobacteria</taxon>
        <taxon>Rhodocyclales</taxon>
        <taxon>Rhodocyclaceae</taxon>
        <taxon>Azospira</taxon>
    </lineage>
</organism>
<dbReference type="KEGG" id="aiq:Azoinq_12435"/>
<sequence length="95" mass="10245">MGDRGLVLVLHLLRAWVEVAGLALLGQGAVGLMAGRDRARNPIYALFFWIARPMCVPVEKIFASRLSPGSCAGLTFILLFLLWIGLAVAILVVQA</sequence>
<reference evidence="2" key="1">
    <citation type="submission" date="2020-11" db="EMBL/GenBank/DDBJ databases">
        <title>Azospira inquinata sp. nov.</title>
        <authorList>
            <person name="Moe W.M."/>
            <person name="Mikes M.C."/>
        </authorList>
    </citation>
    <scope>NUCLEOTIDE SEQUENCE</scope>
    <source>
        <strain evidence="2">Azo-3</strain>
    </source>
</reference>
<gene>
    <name evidence="2" type="ORF">Azoinq_12435</name>
</gene>
<evidence type="ECO:0000256" key="1">
    <source>
        <dbReference type="SAM" id="Phobius"/>
    </source>
</evidence>
<keyword evidence="1" id="KW-0472">Membrane</keyword>
<keyword evidence="3" id="KW-1185">Reference proteome</keyword>
<accession>A0A975SLP3</accession>
<feature type="transmembrane region" description="Helical" evidence="1">
    <location>
        <begin position="74"/>
        <end position="93"/>
    </location>
</feature>
<dbReference type="EMBL" id="CP064782">
    <property type="protein sequence ID" value="QWT48643.1"/>
    <property type="molecule type" value="Genomic_DNA"/>
</dbReference>
<proteinExistence type="predicted"/>
<evidence type="ECO:0000313" key="3">
    <source>
        <dbReference type="Proteomes" id="UP000683428"/>
    </source>
</evidence>
<dbReference type="AlphaFoldDB" id="A0A975SLP3"/>
<protein>
    <recommendedName>
        <fullName evidence="4">YggT family protein</fullName>
    </recommendedName>
</protein>
<keyword evidence="1" id="KW-1133">Transmembrane helix</keyword>
<dbReference type="Proteomes" id="UP000683428">
    <property type="component" value="Chromosome"/>
</dbReference>
<keyword evidence="1" id="KW-0812">Transmembrane</keyword>
<evidence type="ECO:0008006" key="4">
    <source>
        <dbReference type="Google" id="ProtNLM"/>
    </source>
</evidence>
<evidence type="ECO:0000313" key="2">
    <source>
        <dbReference type="EMBL" id="QWT48643.1"/>
    </source>
</evidence>
<dbReference type="RefSeq" id="WP_216128612.1">
    <property type="nucleotide sequence ID" value="NZ_CP064782.1"/>
</dbReference>